<sequence length="216" mass="24608">MTSVRLFSTSVAGDGLTDDVVAPATRRFKNFERELKAFRHHHVYTKKTDDVVAPATRRFKNFERELKAFRHHHVYTKKTKVLVLNEDNFGLSKWVHDNFVGAGMIWAATSLVGNGDTSLNNDGRLTNMKCLRVPKPPAEKTAAEENGKTPADNVEELEPPAPEMTPAERRAADKKKRNEVKEKKRVRPAILLRRCLFYKGNRQTRFLKPEPTDPTA</sequence>
<feature type="compositionally biased region" description="Basic residues" evidence="1">
    <location>
        <begin position="172"/>
        <end position="184"/>
    </location>
</feature>
<evidence type="ECO:0000313" key="3">
    <source>
        <dbReference type="Proteomes" id="UP001408789"/>
    </source>
</evidence>
<gene>
    <name evidence="2" type="ORF">SSX86_015457</name>
</gene>
<evidence type="ECO:0000313" key="2">
    <source>
        <dbReference type="EMBL" id="KAK9066055.1"/>
    </source>
</evidence>
<accession>A0AAP0CZU8</accession>
<proteinExistence type="predicted"/>
<dbReference type="EMBL" id="JBCNJP010000016">
    <property type="protein sequence ID" value="KAK9066055.1"/>
    <property type="molecule type" value="Genomic_DNA"/>
</dbReference>
<organism evidence="2 3">
    <name type="scientific">Deinandra increscens subsp. villosa</name>
    <dbReference type="NCBI Taxonomy" id="3103831"/>
    <lineage>
        <taxon>Eukaryota</taxon>
        <taxon>Viridiplantae</taxon>
        <taxon>Streptophyta</taxon>
        <taxon>Embryophyta</taxon>
        <taxon>Tracheophyta</taxon>
        <taxon>Spermatophyta</taxon>
        <taxon>Magnoliopsida</taxon>
        <taxon>eudicotyledons</taxon>
        <taxon>Gunneridae</taxon>
        <taxon>Pentapetalae</taxon>
        <taxon>asterids</taxon>
        <taxon>campanulids</taxon>
        <taxon>Asterales</taxon>
        <taxon>Asteraceae</taxon>
        <taxon>Asteroideae</taxon>
        <taxon>Heliantheae alliance</taxon>
        <taxon>Madieae</taxon>
        <taxon>Madiinae</taxon>
        <taxon>Deinandra</taxon>
    </lineage>
</organism>
<dbReference type="Proteomes" id="UP001408789">
    <property type="component" value="Unassembled WGS sequence"/>
</dbReference>
<reference evidence="2 3" key="1">
    <citation type="submission" date="2024-04" db="EMBL/GenBank/DDBJ databases">
        <title>The reference genome of an endangered Asteraceae, Deinandra increscens subsp. villosa, native to the Central Coast of California.</title>
        <authorList>
            <person name="Guilliams M."/>
            <person name="Hasenstab-Lehman K."/>
            <person name="Meyer R."/>
            <person name="Mcevoy S."/>
        </authorList>
    </citation>
    <scope>NUCLEOTIDE SEQUENCE [LARGE SCALE GENOMIC DNA]</scope>
    <source>
        <tissue evidence="2">Leaf</tissue>
    </source>
</reference>
<keyword evidence="3" id="KW-1185">Reference proteome</keyword>
<comment type="caution">
    <text evidence="2">The sequence shown here is derived from an EMBL/GenBank/DDBJ whole genome shotgun (WGS) entry which is preliminary data.</text>
</comment>
<protein>
    <submittedName>
        <fullName evidence="2">Uncharacterized protein</fullName>
    </submittedName>
</protein>
<name>A0AAP0CZU8_9ASTR</name>
<dbReference type="AlphaFoldDB" id="A0AAP0CZU8"/>
<evidence type="ECO:0000256" key="1">
    <source>
        <dbReference type="SAM" id="MobiDB-lite"/>
    </source>
</evidence>
<feature type="compositionally biased region" description="Basic and acidic residues" evidence="1">
    <location>
        <begin position="137"/>
        <end position="147"/>
    </location>
</feature>
<feature type="region of interest" description="Disordered" evidence="1">
    <location>
        <begin position="135"/>
        <end position="184"/>
    </location>
</feature>